<dbReference type="SUPFAM" id="SSF53633">
    <property type="entry name" value="Carbamate kinase-like"/>
    <property type="match status" value="1"/>
</dbReference>
<name>A0A6T6BVH6_9RHOD</name>
<dbReference type="HAMAP" id="MF_00082">
    <property type="entry name" value="ArgB"/>
    <property type="match status" value="1"/>
</dbReference>
<protein>
    <recommendedName>
        <fullName evidence="2">acetylglutamate kinase</fullName>
        <ecNumber evidence="2">2.7.2.8</ecNumber>
    </recommendedName>
</protein>
<gene>
    <name evidence="10" type="ORF">CCAE0312_LOCUS4559</name>
    <name evidence="11" type="ORF">CCAE0312_LOCUS4560</name>
</gene>
<evidence type="ECO:0000256" key="7">
    <source>
        <dbReference type="ARBA" id="ARBA00022777"/>
    </source>
</evidence>
<keyword evidence="8" id="KW-0067">ATP-binding</keyword>
<dbReference type="GO" id="GO:0005524">
    <property type="term" value="F:ATP binding"/>
    <property type="evidence" value="ECO:0007669"/>
    <property type="project" value="UniProtKB-KW"/>
</dbReference>
<sequence length="368" mass="38918">MFMGRGALYELCFLEAGSGFLPCTTTKDEGLSVCLKNSRSWSSRRNPGRPRRCGTACSASGDKTAVKLPGFDSGLPVPELNRSQVSISPRDRAEVLVQALPYIQKFAGKTFVIKYGGAAMKSDHLREQVIRDVVFLSCVGVRPILVHGGGPEINFWLNKVGIEPQFKGGLRVTDRDTMDVAEMVLAGRVNKALVAFINNLGGKAVGLSGKDGGLIHAEPLNPELGLVGKIKKINPGLLDLLAENSYIPVVSSIGTDEHGNTYNINADTLAGDLAASLSAEKLILLTDVPGVMTDMNDPKSLIPVLSVSESTQLIGNGSISGGMVPKIGCCIKALLAGTKTSHIVDGRLENSLLLETFTEAGCGTMVVP</sequence>
<dbReference type="EMBL" id="HBGH01008319">
    <property type="protein sequence ID" value="CAD9232477.1"/>
    <property type="molecule type" value="Transcribed_RNA"/>
</dbReference>
<proteinExistence type="inferred from homology"/>
<evidence type="ECO:0000313" key="11">
    <source>
        <dbReference type="EMBL" id="CAD9232478.1"/>
    </source>
</evidence>
<dbReference type="Gene3D" id="3.40.1160.10">
    <property type="entry name" value="Acetylglutamate kinase-like"/>
    <property type="match status" value="1"/>
</dbReference>
<dbReference type="FunFam" id="3.40.1160.10:FF:000004">
    <property type="entry name" value="Acetylglutamate kinase"/>
    <property type="match status" value="1"/>
</dbReference>
<dbReference type="GO" id="GO:0005737">
    <property type="term" value="C:cytoplasm"/>
    <property type="evidence" value="ECO:0007669"/>
    <property type="project" value="InterPro"/>
</dbReference>
<evidence type="ECO:0000256" key="3">
    <source>
        <dbReference type="ARBA" id="ARBA00022571"/>
    </source>
</evidence>
<keyword evidence="6" id="KW-0547">Nucleotide-binding</keyword>
<dbReference type="InterPro" id="IPR036393">
    <property type="entry name" value="AceGlu_kinase-like_sf"/>
</dbReference>
<dbReference type="GO" id="GO:0003991">
    <property type="term" value="F:acetylglutamate kinase activity"/>
    <property type="evidence" value="ECO:0007669"/>
    <property type="project" value="UniProtKB-EC"/>
</dbReference>
<comment type="pathway">
    <text evidence="1">Amino-acid biosynthesis; L-arginine biosynthesis; N(2)-acetyl-L-ornithine from L-glutamate: step 2/4.</text>
</comment>
<keyword evidence="3" id="KW-0055">Arginine biosynthesis</keyword>
<dbReference type="GO" id="GO:0006526">
    <property type="term" value="P:L-arginine biosynthetic process"/>
    <property type="evidence" value="ECO:0007669"/>
    <property type="project" value="UniProtKB-KW"/>
</dbReference>
<dbReference type="NCBIfam" id="TIGR00761">
    <property type="entry name" value="argB"/>
    <property type="match status" value="1"/>
</dbReference>
<dbReference type="EMBL" id="HBGH01008320">
    <property type="protein sequence ID" value="CAD9232478.1"/>
    <property type="molecule type" value="Transcribed_RNA"/>
</dbReference>
<dbReference type="CDD" id="cd04250">
    <property type="entry name" value="AAK_NAGK-C"/>
    <property type="match status" value="1"/>
</dbReference>
<dbReference type="PANTHER" id="PTHR23342:SF0">
    <property type="entry name" value="N-ACETYLGLUTAMATE SYNTHASE, MITOCHONDRIAL"/>
    <property type="match status" value="1"/>
</dbReference>
<feature type="domain" description="Aspartate/glutamate/uridylate kinase" evidence="9">
    <location>
        <begin position="109"/>
        <end position="345"/>
    </location>
</feature>
<dbReference type="EC" id="2.7.2.8" evidence="2"/>
<keyword evidence="5" id="KW-0808">Transferase</keyword>
<keyword evidence="4" id="KW-0028">Amino-acid biosynthesis</keyword>
<evidence type="ECO:0000256" key="2">
    <source>
        <dbReference type="ARBA" id="ARBA00013065"/>
    </source>
</evidence>
<dbReference type="PANTHER" id="PTHR23342">
    <property type="entry name" value="N-ACETYLGLUTAMATE SYNTHASE"/>
    <property type="match status" value="1"/>
</dbReference>
<organism evidence="11">
    <name type="scientific">Compsopogon caeruleus</name>
    <dbReference type="NCBI Taxonomy" id="31354"/>
    <lineage>
        <taxon>Eukaryota</taxon>
        <taxon>Rhodophyta</taxon>
        <taxon>Compsopogonophyceae</taxon>
        <taxon>Compsopogonales</taxon>
        <taxon>Compsopogonaceae</taxon>
        <taxon>Compsopogon</taxon>
    </lineage>
</organism>
<dbReference type="PRINTS" id="PR00474">
    <property type="entry name" value="GLU5KINASE"/>
</dbReference>
<dbReference type="InterPro" id="IPR037528">
    <property type="entry name" value="ArgB"/>
</dbReference>
<dbReference type="InterPro" id="IPR041727">
    <property type="entry name" value="NAGK-C"/>
</dbReference>
<evidence type="ECO:0000256" key="6">
    <source>
        <dbReference type="ARBA" id="ARBA00022741"/>
    </source>
</evidence>
<evidence type="ECO:0000256" key="5">
    <source>
        <dbReference type="ARBA" id="ARBA00022679"/>
    </source>
</evidence>
<dbReference type="AlphaFoldDB" id="A0A6T6BVH6"/>
<evidence type="ECO:0000256" key="4">
    <source>
        <dbReference type="ARBA" id="ARBA00022605"/>
    </source>
</evidence>
<dbReference type="InterPro" id="IPR004662">
    <property type="entry name" value="AcgluKinase_fam"/>
</dbReference>
<evidence type="ECO:0000313" key="10">
    <source>
        <dbReference type="EMBL" id="CAD9232477.1"/>
    </source>
</evidence>
<evidence type="ECO:0000256" key="1">
    <source>
        <dbReference type="ARBA" id="ARBA00004828"/>
    </source>
</evidence>
<accession>A0A6T6BVH6</accession>
<reference evidence="11" key="1">
    <citation type="submission" date="2021-01" db="EMBL/GenBank/DDBJ databases">
        <authorList>
            <person name="Corre E."/>
            <person name="Pelletier E."/>
            <person name="Niang G."/>
            <person name="Scheremetjew M."/>
            <person name="Finn R."/>
            <person name="Kale V."/>
            <person name="Holt S."/>
            <person name="Cochrane G."/>
            <person name="Meng A."/>
            <person name="Brown T."/>
            <person name="Cohen L."/>
        </authorList>
    </citation>
    <scope>NUCLEOTIDE SEQUENCE</scope>
    <source>
        <strain evidence="11">SAG 36.94</strain>
    </source>
</reference>
<evidence type="ECO:0000256" key="8">
    <source>
        <dbReference type="ARBA" id="ARBA00022840"/>
    </source>
</evidence>
<dbReference type="InterPro" id="IPR001057">
    <property type="entry name" value="Glu/AcGlu_kinase"/>
</dbReference>
<dbReference type="Pfam" id="PF00696">
    <property type="entry name" value="AA_kinase"/>
    <property type="match status" value="1"/>
</dbReference>
<evidence type="ECO:0000259" key="9">
    <source>
        <dbReference type="Pfam" id="PF00696"/>
    </source>
</evidence>
<dbReference type="InterPro" id="IPR001048">
    <property type="entry name" value="Asp/Glu/Uridylate_kinase"/>
</dbReference>
<keyword evidence="7" id="KW-0418">Kinase</keyword>